<evidence type="ECO:0000256" key="2">
    <source>
        <dbReference type="ARBA" id="ARBA00004496"/>
    </source>
</evidence>
<gene>
    <name evidence="15" type="primary">rnc</name>
    <name evidence="18" type="ORF">DXX99_04740</name>
</gene>
<keyword evidence="15" id="KW-0699">rRNA-binding</keyword>
<keyword evidence="5 15" id="KW-0963">Cytoplasm</keyword>
<comment type="caution">
    <text evidence="18">The sequence shown here is derived from an EMBL/GenBank/DDBJ whole genome shotgun (WGS) entry which is preliminary data.</text>
</comment>
<dbReference type="InterPro" id="IPR011907">
    <property type="entry name" value="RNase_III"/>
</dbReference>
<dbReference type="AlphaFoldDB" id="A0A3D8P698"/>
<dbReference type="HAMAP" id="MF_00104">
    <property type="entry name" value="RNase_III"/>
    <property type="match status" value="1"/>
</dbReference>
<dbReference type="InterPro" id="IPR000999">
    <property type="entry name" value="RNase_III_dom"/>
</dbReference>
<evidence type="ECO:0000256" key="1">
    <source>
        <dbReference type="ARBA" id="ARBA00000109"/>
    </source>
</evidence>
<feature type="binding site" evidence="15">
    <location>
        <position position="119"/>
    </location>
    <ligand>
        <name>Mg(2+)</name>
        <dbReference type="ChEBI" id="CHEBI:18420"/>
    </ligand>
</feature>
<dbReference type="FunFam" id="1.10.1520.10:FF:000001">
    <property type="entry name" value="Ribonuclease 3"/>
    <property type="match status" value="1"/>
</dbReference>
<feature type="binding site" evidence="15">
    <location>
        <position position="43"/>
    </location>
    <ligand>
        <name>Mg(2+)</name>
        <dbReference type="ChEBI" id="CHEBI:18420"/>
    </ligand>
</feature>
<dbReference type="EC" id="3.1.26.3" evidence="15"/>
<organism evidence="18 19">
    <name type="scientific">Ammonifex thiophilus</name>
    <dbReference type="NCBI Taxonomy" id="444093"/>
    <lineage>
        <taxon>Bacteria</taxon>
        <taxon>Bacillati</taxon>
        <taxon>Bacillota</taxon>
        <taxon>Clostridia</taxon>
        <taxon>Thermoanaerobacterales</taxon>
        <taxon>Thermoanaerobacteraceae</taxon>
        <taxon>Ammonifex</taxon>
    </lineage>
</organism>
<dbReference type="GO" id="GO:0010468">
    <property type="term" value="P:regulation of gene expression"/>
    <property type="evidence" value="ECO:0007669"/>
    <property type="project" value="TreeGrafter"/>
</dbReference>
<dbReference type="SUPFAM" id="SSF69065">
    <property type="entry name" value="RNase III domain-like"/>
    <property type="match status" value="1"/>
</dbReference>
<dbReference type="GO" id="GO:0042802">
    <property type="term" value="F:identical protein binding"/>
    <property type="evidence" value="ECO:0007669"/>
    <property type="project" value="UniProtKB-ARBA"/>
</dbReference>
<keyword evidence="7 15" id="KW-0507">mRNA processing</keyword>
<sequence>MELAKLKDKLGISWKEERLLRLALTHPSYAYEHPGVEHNQRLEFLGDAVLSLVVSDYLYRTFPEKSEGELTRLRAAVVCEASLARAAEELGIGEALLLGRGEEKTGGRKRPSLLADAFEALLGAIYLDQGLEVASVFALRFLQPVLQDVLEGRIERDYKTELQELLQKGSPDKIIYEVLQEEGPDHAKRFLVGVYYRGKCLGRGEGRSKKEAEQRAAREAWLKLLGGEEGVNGAFRPAEGQSGEG</sequence>
<dbReference type="CDD" id="cd10845">
    <property type="entry name" value="DSRM_RNAse_III_family"/>
    <property type="match status" value="1"/>
</dbReference>
<evidence type="ECO:0000256" key="4">
    <source>
        <dbReference type="ARBA" id="ARBA00011738"/>
    </source>
</evidence>
<evidence type="ECO:0000256" key="12">
    <source>
        <dbReference type="ARBA" id="ARBA00022801"/>
    </source>
</evidence>
<dbReference type="GO" id="GO:0006397">
    <property type="term" value="P:mRNA processing"/>
    <property type="evidence" value="ECO:0007669"/>
    <property type="project" value="UniProtKB-UniRule"/>
</dbReference>
<keyword evidence="11 15" id="KW-0255">Endonuclease</keyword>
<evidence type="ECO:0000313" key="18">
    <source>
        <dbReference type="EMBL" id="RDV83670.1"/>
    </source>
</evidence>
<keyword evidence="12 15" id="KW-0378">Hydrolase</keyword>
<dbReference type="GO" id="GO:0003725">
    <property type="term" value="F:double-stranded RNA binding"/>
    <property type="evidence" value="ECO:0007669"/>
    <property type="project" value="TreeGrafter"/>
</dbReference>
<dbReference type="EMBL" id="QSLN01000004">
    <property type="protein sequence ID" value="RDV83670.1"/>
    <property type="molecule type" value="Genomic_DNA"/>
</dbReference>
<comment type="similarity">
    <text evidence="3">Belongs to the ribonuclease III family.</text>
</comment>
<protein>
    <recommendedName>
        <fullName evidence="15">Ribonuclease 3</fullName>
        <ecNumber evidence="15">3.1.26.3</ecNumber>
    </recommendedName>
    <alternativeName>
        <fullName evidence="15">Ribonuclease III</fullName>
        <shortName evidence="15">RNase III</shortName>
    </alternativeName>
</protein>
<dbReference type="SUPFAM" id="SSF54768">
    <property type="entry name" value="dsRNA-binding domain-like"/>
    <property type="match status" value="1"/>
</dbReference>
<dbReference type="GO" id="GO:0008033">
    <property type="term" value="P:tRNA processing"/>
    <property type="evidence" value="ECO:0007669"/>
    <property type="project" value="UniProtKB-KW"/>
</dbReference>
<evidence type="ECO:0000256" key="15">
    <source>
        <dbReference type="HAMAP-Rule" id="MF_00104"/>
    </source>
</evidence>
<comment type="catalytic activity">
    <reaction evidence="1 15">
        <text>Endonucleolytic cleavage to 5'-phosphomonoester.</text>
        <dbReference type="EC" id="3.1.26.3"/>
    </reaction>
</comment>
<evidence type="ECO:0000256" key="10">
    <source>
        <dbReference type="ARBA" id="ARBA00022723"/>
    </source>
</evidence>
<keyword evidence="13 15" id="KW-0460">Magnesium</keyword>
<dbReference type="GO" id="GO:0046872">
    <property type="term" value="F:metal ion binding"/>
    <property type="evidence" value="ECO:0007669"/>
    <property type="project" value="UniProtKB-KW"/>
</dbReference>
<evidence type="ECO:0000256" key="13">
    <source>
        <dbReference type="ARBA" id="ARBA00022842"/>
    </source>
</evidence>
<dbReference type="Pfam" id="PF14622">
    <property type="entry name" value="Ribonucleas_3_3"/>
    <property type="match status" value="1"/>
</dbReference>
<dbReference type="PROSITE" id="PS50142">
    <property type="entry name" value="RNASE_3_2"/>
    <property type="match status" value="1"/>
</dbReference>
<dbReference type="InterPro" id="IPR014720">
    <property type="entry name" value="dsRBD_dom"/>
</dbReference>
<dbReference type="RefSeq" id="WP_115792427.1">
    <property type="nucleotide sequence ID" value="NZ_QSLN01000004.1"/>
</dbReference>
<comment type="cofactor">
    <cofactor evidence="15">
        <name>Mg(2+)</name>
        <dbReference type="ChEBI" id="CHEBI:18420"/>
    </cofactor>
</comment>
<dbReference type="Pfam" id="PF00035">
    <property type="entry name" value="dsrm"/>
    <property type="match status" value="1"/>
</dbReference>
<dbReference type="CDD" id="cd00593">
    <property type="entry name" value="RIBOc"/>
    <property type="match status" value="1"/>
</dbReference>
<comment type="function">
    <text evidence="15">Digests double-stranded RNA. Involved in the processing of primary rRNA transcript to yield the immediate precursors to the large and small rRNAs (23S and 16S). Processes some mRNAs, and tRNAs when they are encoded in the rRNA operon. Processes pre-crRNA and tracrRNA of type II CRISPR loci if present in the organism.</text>
</comment>
<evidence type="ECO:0000256" key="7">
    <source>
        <dbReference type="ARBA" id="ARBA00022664"/>
    </source>
</evidence>
<evidence type="ECO:0000256" key="14">
    <source>
        <dbReference type="ARBA" id="ARBA00022884"/>
    </source>
</evidence>
<evidence type="ECO:0000256" key="5">
    <source>
        <dbReference type="ARBA" id="ARBA00022490"/>
    </source>
</evidence>
<feature type="domain" description="RNase III" evidence="17">
    <location>
        <begin position="3"/>
        <end position="130"/>
    </location>
</feature>
<proteinExistence type="inferred from homology"/>
<accession>A0A3D8P698</accession>
<feature type="domain" description="DRBM" evidence="16">
    <location>
        <begin position="157"/>
        <end position="226"/>
    </location>
</feature>
<comment type="subcellular location">
    <subcellularLocation>
        <location evidence="2 15">Cytoplasm</location>
    </subcellularLocation>
</comment>
<dbReference type="PROSITE" id="PS50137">
    <property type="entry name" value="DS_RBD"/>
    <property type="match status" value="1"/>
</dbReference>
<dbReference type="PANTHER" id="PTHR11207">
    <property type="entry name" value="RIBONUCLEASE III"/>
    <property type="match status" value="1"/>
</dbReference>
<keyword evidence="14 15" id="KW-0694">RNA-binding</keyword>
<dbReference type="OrthoDB" id="9805026at2"/>
<keyword evidence="9 15" id="KW-0540">Nuclease</keyword>
<dbReference type="PANTHER" id="PTHR11207:SF0">
    <property type="entry name" value="RIBONUCLEASE 3"/>
    <property type="match status" value="1"/>
</dbReference>
<evidence type="ECO:0000259" key="16">
    <source>
        <dbReference type="PROSITE" id="PS50137"/>
    </source>
</evidence>
<feature type="binding site" evidence="15">
    <location>
        <position position="116"/>
    </location>
    <ligand>
        <name>Mg(2+)</name>
        <dbReference type="ChEBI" id="CHEBI:18420"/>
    </ligand>
</feature>
<evidence type="ECO:0000256" key="9">
    <source>
        <dbReference type="ARBA" id="ARBA00022722"/>
    </source>
</evidence>
<dbReference type="GO" id="GO:0006364">
    <property type="term" value="P:rRNA processing"/>
    <property type="evidence" value="ECO:0007669"/>
    <property type="project" value="UniProtKB-UniRule"/>
</dbReference>
<keyword evidence="6 15" id="KW-0698">rRNA processing</keyword>
<dbReference type="GO" id="GO:0019843">
    <property type="term" value="F:rRNA binding"/>
    <property type="evidence" value="ECO:0007669"/>
    <property type="project" value="UniProtKB-KW"/>
</dbReference>
<dbReference type="GO" id="GO:0005737">
    <property type="term" value="C:cytoplasm"/>
    <property type="evidence" value="ECO:0007669"/>
    <property type="project" value="UniProtKB-SubCell"/>
</dbReference>
<dbReference type="PROSITE" id="PS00517">
    <property type="entry name" value="RNASE_3_1"/>
    <property type="match status" value="1"/>
</dbReference>
<dbReference type="FunFam" id="3.30.160.20:FF:000003">
    <property type="entry name" value="Ribonuclease 3"/>
    <property type="match status" value="1"/>
</dbReference>
<dbReference type="Gene3D" id="1.10.1520.10">
    <property type="entry name" value="Ribonuclease III domain"/>
    <property type="match status" value="1"/>
</dbReference>
<dbReference type="InterPro" id="IPR036389">
    <property type="entry name" value="RNase_III_sf"/>
</dbReference>
<feature type="active site" evidence="15">
    <location>
        <position position="47"/>
    </location>
</feature>
<dbReference type="Gene3D" id="3.30.160.20">
    <property type="match status" value="1"/>
</dbReference>
<dbReference type="GO" id="GO:0004525">
    <property type="term" value="F:ribonuclease III activity"/>
    <property type="evidence" value="ECO:0007669"/>
    <property type="project" value="UniProtKB-UniRule"/>
</dbReference>
<evidence type="ECO:0000256" key="11">
    <source>
        <dbReference type="ARBA" id="ARBA00022759"/>
    </source>
</evidence>
<evidence type="ECO:0000313" key="19">
    <source>
        <dbReference type="Proteomes" id="UP000256329"/>
    </source>
</evidence>
<name>A0A3D8P698_9THEO</name>
<evidence type="ECO:0000259" key="17">
    <source>
        <dbReference type="PROSITE" id="PS50142"/>
    </source>
</evidence>
<feature type="active site" evidence="15">
    <location>
        <position position="119"/>
    </location>
</feature>
<dbReference type="SMART" id="SM00535">
    <property type="entry name" value="RIBOc"/>
    <property type="match status" value="1"/>
</dbReference>
<dbReference type="SMART" id="SM00358">
    <property type="entry name" value="DSRM"/>
    <property type="match status" value="1"/>
</dbReference>
<keyword evidence="19" id="KW-1185">Reference proteome</keyword>
<comment type="subunit">
    <text evidence="4 15">Homodimer.</text>
</comment>
<dbReference type="Proteomes" id="UP000256329">
    <property type="component" value="Unassembled WGS sequence"/>
</dbReference>
<evidence type="ECO:0000256" key="8">
    <source>
        <dbReference type="ARBA" id="ARBA00022694"/>
    </source>
</evidence>
<keyword evidence="8 15" id="KW-0819">tRNA processing</keyword>
<dbReference type="NCBIfam" id="TIGR02191">
    <property type="entry name" value="RNaseIII"/>
    <property type="match status" value="1"/>
</dbReference>
<keyword evidence="10 15" id="KW-0479">Metal-binding</keyword>
<evidence type="ECO:0000256" key="3">
    <source>
        <dbReference type="ARBA" id="ARBA00010183"/>
    </source>
</evidence>
<reference evidence="18 19" key="1">
    <citation type="submission" date="2018-08" db="EMBL/GenBank/DDBJ databases">
        <title>Form III RuBisCO-mediated autotrophy in Thermodesulfobium bacteria.</title>
        <authorList>
            <person name="Toshchakov S.V."/>
            <person name="Kublanov I.V."/>
            <person name="Frolov E."/>
            <person name="Bonch-Osmolovskaya E.A."/>
            <person name="Tourova T.P."/>
            <person name="Chernych N.A."/>
            <person name="Lebedinsky A.V."/>
        </authorList>
    </citation>
    <scope>NUCLEOTIDE SEQUENCE [LARGE SCALE GENOMIC DNA]</scope>
    <source>
        <strain evidence="18 19">SR</strain>
    </source>
</reference>
<evidence type="ECO:0000256" key="6">
    <source>
        <dbReference type="ARBA" id="ARBA00022552"/>
    </source>
</evidence>